<comment type="caution">
    <text evidence="7">The sequence shown here is derived from an EMBL/GenBank/DDBJ whole genome shotgun (WGS) entry which is preliminary data.</text>
</comment>
<dbReference type="SUPFAM" id="SSF55073">
    <property type="entry name" value="Nucleotide cyclase"/>
    <property type="match status" value="1"/>
</dbReference>
<dbReference type="Pfam" id="PF00990">
    <property type="entry name" value="GGDEF"/>
    <property type="match status" value="1"/>
</dbReference>
<dbReference type="AlphaFoldDB" id="A0A4V2LPV0"/>
<dbReference type="NCBIfam" id="TIGR00254">
    <property type="entry name" value="GGDEF"/>
    <property type="match status" value="1"/>
</dbReference>
<feature type="compositionally biased region" description="Basic and acidic residues" evidence="4">
    <location>
        <begin position="1"/>
        <end position="17"/>
    </location>
</feature>
<dbReference type="GO" id="GO:0005886">
    <property type="term" value="C:plasma membrane"/>
    <property type="evidence" value="ECO:0007669"/>
    <property type="project" value="TreeGrafter"/>
</dbReference>
<feature type="transmembrane region" description="Helical" evidence="5">
    <location>
        <begin position="82"/>
        <end position="102"/>
    </location>
</feature>
<accession>A0A4V2LPV0</accession>
<dbReference type="CDD" id="cd01949">
    <property type="entry name" value="GGDEF"/>
    <property type="match status" value="1"/>
</dbReference>
<evidence type="ECO:0000256" key="1">
    <source>
        <dbReference type="ARBA" id="ARBA00001946"/>
    </source>
</evidence>
<evidence type="ECO:0000313" key="8">
    <source>
        <dbReference type="Proteomes" id="UP000291380"/>
    </source>
</evidence>
<dbReference type="EC" id="2.7.7.65" evidence="2"/>
<keyword evidence="5" id="KW-1133">Transmembrane helix</keyword>
<dbReference type="FunFam" id="3.30.70.270:FF:000001">
    <property type="entry name" value="Diguanylate cyclase domain protein"/>
    <property type="match status" value="1"/>
</dbReference>
<feature type="transmembrane region" description="Helical" evidence="5">
    <location>
        <begin position="164"/>
        <end position="182"/>
    </location>
</feature>
<gene>
    <name evidence="7" type="ORF">E0H85_07400</name>
</gene>
<protein>
    <recommendedName>
        <fullName evidence="2">diguanylate cyclase</fullName>
        <ecNumber evidence="2">2.7.7.65</ecNumber>
    </recommendedName>
</protein>
<dbReference type="GO" id="GO:1902201">
    <property type="term" value="P:negative regulation of bacterial-type flagellum-dependent cell motility"/>
    <property type="evidence" value="ECO:0007669"/>
    <property type="project" value="TreeGrafter"/>
</dbReference>
<dbReference type="InterPro" id="IPR050469">
    <property type="entry name" value="Diguanylate_Cyclase"/>
</dbReference>
<organism evidence="7 8">
    <name type="scientific">Acinetobacter terrae</name>
    <dbReference type="NCBI Taxonomy" id="2731247"/>
    <lineage>
        <taxon>Bacteria</taxon>
        <taxon>Pseudomonadati</taxon>
        <taxon>Pseudomonadota</taxon>
        <taxon>Gammaproteobacteria</taxon>
        <taxon>Moraxellales</taxon>
        <taxon>Moraxellaceae</taxon>
        <taxon>Acinetobacter</taxon>
        <taxon>Acinetobacter Taxon 24</taxon>
    </lineage>
</organism>
<feature type="transmembrane region" description="Helical" evidence="5">
    <location>
        <begin position="140"/>
        <end position="158"/>
    </location>
</feature>
<dbReference type="InterPro" id="IPR000160">
    <property type="entry name" value="GGDEF_dom"/>
</dbReference>
<dbReference type="InterPro" id="IPR029787">
    <property type="entry name" value="Nucleotide_cyclase"/>
</dbReference>
<reference evidence="7 8" key="1">
    <citation type="submission" date="2019-02" db="EMBL/GenBank/DDBJ databases">
        <title>High diversity of culturable Acinetobacter species in natural soil and water ecosystems.</title>
        <authorList>
            <person name="Radolfova-Krizova L."/>
            <person name="Nemec A."/>
        </authorList>
    </citation>
    <scope>NUCLEOTIDE SEQUENCE [LARGE SCALE GENOMIC DNA]</scope>
    <source>
        <strain evidence="7 8">ANC 4281</strain>
    </source>
</reference>
<evidence type="ECO:0000259" key="6">
    <source>
        <dbReference type="PROSITE" id="PS50887"/>
    </source>
</evidence>
<feature type="transmembrane region" description="Helical" evidence="5">
    <location>
        <begin position="214"/>
        <end position="232"/>
    </location>
</feature>
<feature type="transmembrane region" description="Helical" evidence="5">
    <location>
        <begin position="189"/>
        <end position="208"/>
    </location>
</feature>
<proteinExistence type="predicted"/>
<dbReference type="SMART" id="SM00267">
    <property type="entry name" value="GGDEF"/>
    <property type="match status" value="1"/>
</dbReference>
<feature type="domain" description="GGDEF" evidence="6">
    <location>
        <begin position="288"/>
        <end position="422"/>
    </location>
</feature>
<evidence type="ECO:0000313" key="7">
    <source>
        <dbReference type="EMBL" id="TCB59641.1"/>
    </source>
</evidence>
<dbReference type="InterPro" id="IPR043128">
    <property type="entry name" value="Rev_trsase/Diguanyl_cyclase"/>
</dbReference>
<name>A0A4V2LPV0_9GAMM</name>
<dbReference type="Gene3D" id="3.30.70.270">
    <property type="match status" value="1"/>
</dbReference>
<dbReference type="PROSITE" id="PS50887">
    <property type="entry name" value="GGDEF"/>
    <property type="match status" value="1"/>
</dbReference>
<comment type="catalytic activity">
    <reaction evidence="3">
        <text>2 GTP = 3',3'-c-di-GMP + 2 diphosphate</text>
        <dbReference type="Rhea" id="RHEA:24898"/>
        <dbReference type="ChEBI" id="CHEBI:33019"/>
        <dbReference type="ChEBI" id="CHEBI:37565"/>
        <dbReference type="ChEBI" id="CHEBI:58805"/>
        <dbReference type="EC" id="2.7.7.65"/>
    </reaction>
</comment>
<dbReference type="PANTHER" id="PTHR45138:SF9">
    <property type="entry name" value="DIGUANYLATE CYCLASE DGCM-RELATED"/>
    <property type="match status" value="1"/>
</dbReference>
<feature type="transmembrane region" description="Helical" evidence="5">
    <location>
        <begin position="108"/>
        <end position="128"/>
    </location>
</feature>
<evidence type="ECO:0000256" key="4">
    <source>
        <dbReference type="SAM" id="MobiDB-lite"/>
    </source>
</evidence>
<dbReference type="GO" id="GO:0043709">
    <property type="term" value="P:cell adhesion involved in single-species biofilm formation"/>
    <property type="evidence" value="ECO:0007669"/>
    <property type="project" value="TreeGrafter"/>
</dbReference>
<dbReference type="Proteomes" id="UP000291380">
    <property type="component" value="Unassembled WGS sequence"/>
</dbReference>
<keyword evidence="5" id="KW-0472">Membrane</keyword>
<evidence type="ECO:0000256" key="5">
    <source>
        <dbReference type="SAM" id="Phobius"/>
    </source>
</evidence>
<evidence type="ECO:0000256" key="3">
    <source>
        <dbReference type="ARBA" id="ARBA00034247"/>
    </source>
</evidence>
<dbReference type="GO" id="GO:0052621">
    <property type="term" value="F:diguanylate cyclase activity"/>
    <property type="evidence" value="ECO:0007669"/>
    <property type="project" value="UniProtKB-EC"/>
</dbReference>
<dbReference type="OrthoDB" id="9812260at2"/>
<comment type="cofactor">
    <cofactor evidence="1">
        <name>Mg(2+)</name>
        <dbReference type="ChEBI" id="CHEBI:18420"/>
    </cofactor>
</comment>
<dbReference type="PANTHER" id="PTHR45138">
    <property type="entry name" value="REGULATORY COMPONENTS OF SENSORY TRANSDUCTION SYSTEM"/>
    <property type="match status" value="1"/>
</dbReference>
<evidence type="ECO:0000256" key="2">
    <source>
        <dbReference type="ARBA" id="ARBA00012528"/>
    </source>
</evidence>
<dbReference type="EMBL" id="SJOA01000007">
    <property type="protein sequence ID" value="TCB59641.1"/>
    <property type="molecule type" value="Genomic_DNA"/>
</dbReference>
<sequence>MFRGDQKKSHNNNDKNPDQIGTNVDKNSNHETAYILPKQLCTVENQKVIEQELRDPATRIPDQFQQYYLDYQNKHQRQFLKCVNFIGQITFLSYFFVDWLLIPEIGMLSGISRIILVVCAILINGFAFRYCKNIKIIDSLLPIYVAAAAALWLSLLMLSHSPIVTTYIYAAVIFILLGNLCVQVSFRNSIFTSLLISAVIFHGVSQLVSLEEVVLFSLIYVPVLLLSMYISWNNTLNSKRNFLRVLLNDWNYYALSELAHTDELTQLNNRRQFLQVAEQTIQKWPKYNLACLLMLDIDFFKNINDTYGHDVGDEVLRVLAEIARKEMRHTDVLARFGGEEFIALLPNTTLEEAITIANRLCRTIESHQICIKDKFFFNFSVSIGVSQLQPNQNDLSLLIKNADIALYQAKKNGRNQVAIYTCE</sequence>
<keyword evidence="5" id="KW-0812">Transmembrane</keyword>
<feature type="region of interest" description="Disordered" evidence="4">
    <location>
        <begin position="1"/>
        <end position="26"/>
    </location>
</feature>